<evidence type="ECO:0000256" key="9">
    <source>
        <dbReference type="PROSITE-ProRule" id="PRU00289"/>
    </source>
</evidence>
<dbReference type="InterPro" id="IPR023836">
    <property type="entry name" value="EccCa-like_Actinobacteria"/>
</dbReference>
<dbReference type="SMART" id="SM00382">
    <property type="entry name" value="AAA"/>
    <property type="match status" value="3"/>
</dbReference>
<feature type="transmembrane region" description="Helical" evidence="11">
    <location>
        <begin position="64"/>
        <end position="85"/>
    </location>
</feature>
<keyword evidence="4" id="KW-0677">Repeat</keyword>
<evidence type="ECO:0000256" key="1">
    <source>
        <dbReference type="ARBA" id="ARBA00004651"/>
    </source>
</evidence>
<keyword evidence="5 9" id="KW-0547">Nucleotide-binding</keyword>
<evidence type="ECO:0000256" key="6">
    <source>
        <dbReference type="ARBA" id="ARBA00022840"/>
    </source>
</evidence>
<dbReference type="Gene3D" id="3.40.50.300">
    <property type="entry name" value="P-loop containing nucleotide triphosphate hydrolases"/>
    <property type="match status" value="3"/>
</dbReference>
<keyword evidence="3 11" id="KW-0812">Transmembrane</keyword>
<evidence type="ECO:0000256" key="3">
    <source>
        <dbReference type="ARBA" id="ARBA00022692"/>
    </source>
</evidence>
<keyword evidence="6 9" id="KW-0067">ATP-binding</keyword>
<gene>
    <name evidence="13" type="primary">ftsK</name>
    <name evidence="13" type="ORF">GCM10010124_00440</name>
</gene>
<keyword evidence="8 11" id="KW-0472">Membrane</keyword>
<dbReference type="PANTHER" id="PTHR22683:SF1">
    <property type="entry name" value="TYPE VII SECRETION SYSTEM PROTEIN ESSC"/>
    <property type="match status" value="1"/>
</dbReference>
<feature type="domain" description="FtsK" evidence="12">
    <location>
        <begin position="810"/>
        <end position="998"/>
    </location>
</feature>
<feature type="binding site" evidence="9">
    <location>
        <begin position="829"/>
        <end position="836"/>
    </location>
    <ligand>
        <name>ATP</name>
        <dbReference type="ChEBI" id="CHEBI:30616"/>
    </ligand>
</feature>
<keyword evidence="7 11" id="KW-1133">Transmembrane helix</keyword>
<evidence type="ECO:0000256" key="10">
    <source>
        <dbReference type="SAM" id="MobiDB-lite"/>
    </source>
</evidence>
<accession>A0A8J3FF74</accession>
<feature type="domain" description="FtsK" evidence="12">
    <location>
        <begin position="1086"/>
        <end position="1270"/>
    </location>
</feature>
<name>A0A8J3FF74_9ACTN</name>
<organism evidence="13 14">
    <name type="scientific">Pilimelia terevasa</name>
    <dbReference type="NCBI Taxonomy" id="53372"/>
    <lineage>
        <taxon>Bacteria</taxon>
        <taxon>Bacillati</taxon>
        <taxon>Actinomycetota</taxon>
        <taxon>Actinomycetes</taxon>
        <taxon>Micromonosporales</taxon>
        <taxon>Micromonosporaceae</taxon>
        <taxon>Pilimelia</taxon>
    </lineage>
</organism>
<dbReference type="SUPFAM" id="SSF52540">
    <property type="entry name" value="P-loop containing nucleoside triphosphate hydrolases"/>
    <property type="match status" value="3"/>
</dbReference>
<evidence type="ECO:0000313" key="14">
    <source>
        <dbReference type="Proteomes" id="UP000662200"/>
    </source>
</evidence>
<dbReference type="GO" id="GO:0005886">
    <property type="term" value="C:plasma membrane"/>
    <property type="evidence" value="ECO:0007669"/>
    <property type="project" value="UniProtKB-SubCell"/>
</dbReference>
<evidence type="ECO:0000259" key="12">
    <source>
        <dbReference type="PROSITE" id="PS50901"/>
    </source>
</evidence>
<evidence type="ECO:0000256" key="2">
    <source>
        <dbReference type="ARBA" id="ARBA00022475"/>
    </source>
</evidence>
<dbReference type="GO" id="GO:0005524">
    <property type="term" value="F:ATP binding"/>
    <property type="evidence" value="ECO:0007669"/>
    <property type="project" value="UniProtKB-UniRule"/>
</dbReference>
<dbReference type="InterPro" id="IPR023837">
    <property type="entry name" value="EccCb-like_Actinobacteria"/>
</dbReference>
<dbReference type="GO" id="GO:0003677">
    <property type="term" value="F:DNA binding"/>
    <property type="evidence" value="ECO:0007669"/>
    <property type="project" value="InterPro"/>
</dbReference>
<dbReference type="PANTHER" id="PTHR22683">
    <property type="entry name" value="SPORULATION PROTEIN RELATED"/>
    <property type="match status" value="1"/>
</dbReference>
<comment type="caution">
    <text evidence="13">The sequence shown here is derived from an EMBL/GenBank/DDBJ whole genome shotgun (WGS) entry which is preliminary data.</text>
</comment>
<feature type="domain" description="FtsK" evidence="12">
    <location>
        <begin position="458"/>
        <end position="658"/>
    </location>
</feature>
<feature type="binding site" evidence="9">
    <location>
        <begin position="1103"/>
        <end position="1110"/>
    </location>
    <ligand>
        <name>ATP</name>
        <dbReference type="ChEBI" id="CHEBI:30616"/>
    </ligand>
</feature>
<dbReference type="Proteomes" id="UP000662200">
    <property type="component" value="Unassembled WGS sequence"/>
</dbReference>
<reference evidence="13" key="2">
    <citation type="submission" date="2020-09" db="EMBL/GenBank/DDBJ databases">
        <authorList>
            <person name="Sun Q."/>
            <person name="Ohkuma M."/>
        </authorList>
    </citation>
    <scope>NUCLEOTIDE SEQUENCE</scope>
    <source>
        <strain evidence="13">JCM 3091</strain>
    </source>
</reference>
<dbReference type="RefSeq" id="WP_189112099.1">
    <property type="nucleotide sequence ID" value="NZ_BMQC01000001.1"/>
</dbReference>
<evidence type="ECO:0000256" key="4">
    <source>
        <dbReference type="ARBA" id="ARBA00022737"/>
    </source>
</evidence>
<feature type="binding site" evidence="9">
    <location>
        <begin position="481"/>
        <end position="488"/>
    </location>
    <ligand>
        <name>ATP</name>
        <dbReference type="ChEBI" id="CHEBI:30616"/>
    </ligand>
</feature>
<dbReference type="NCBIfam" id="TIGR03924">
    <property type="entry name" value="T7SS_EccC_a"/>
    <property type="match status" value="1"/>
</dbReference>
<proteinExistence type="predicted"/>
<feature type="region of interest" description="Disordered" evidence="10">
    <location>
        <begin position="1"/>
        <end position="33"/>
    </location>
</feature>
<dbReference type="InterPro" id="IPR002543">
    <property type="entry name" value="FtsK_dom"/>
</dbReference>
<dbReference type="Pfam" id="PF01580">
    <property type="entry name" value="FtsK_SpoIIIE"/>
    <property type="match status" value="3"/>
</dbReference>
<dbReference type="InterPro" id="IPR003593">
    <property type="entry name" value="AAA+_ATPase"/>
</dbReference>
<reference evidence="13" key="1">
    <citation type="journal article" date="2014" name="Int. J. Syst. Evol. Microbiol.">
        <title>Complete genome sequence of Corynebacterium casei LMG S-19264T (=DSM 44701T), isolated from a smear-ripened cheese.</title>
        <authorList>
            <consortium name="US DOE Joint Genome Institute (JGI-PGF)"/>
            <person name="Walter F."/>
            <person name="Albersmeier A."/>
            <person name="Kalinowski J."/>
            <person name="Ruckert C."/>
        </authorList>
    </citation>
    <scope>NUCLEOTIDE SEQUENCE</scope>
    <source>
        <strain evidence="13">JCM 3091</strain>
    </source>
</reference>
<evidence type="ECO:0000256" key="7">
    <source>
        <dbReference type="ARBA" id="ARBA00022989"/>
    </source>
</evidence>
<dbReference type="CDD" id="cd01127">
    <property type="entry name" value="TrwB_TraG_TraD_VirD4"/>
    <property type="match status" value="1"/>
</dbReference>
<evidence type="ECO:0000256" key="11">
    <source>
        <dbReference type="SAM" id="Phobius"/>
    </source>
</evidence>
<feature type="region of interest" description="Disordered" evidence="10">
    <location>
        <begin position="697"/>
        <end position="717"/>
    </location>
</feature>
<comment type="subcellular location">
    <subcellularLocation>
        <location evidence="1">Cell membrane</location>
        <topology evidence="1">Multi-pass membrane protein</topology>
    </subcellularLocation>
</comment>
<keyword evidence="14" id="KW-1185">Reference proteome</keyword>
<dbReference type="InterPro" id="IPR050206">
    <property type="entry name" value="FtsK/SpoIIIE/SftA"/>
</dbReference>
<dbReference type="EMBL" id="BMQC01000001">
    <property type="protein sequence ID" value="GGK11704.1"/>
    <property type="molecule type" value="Genomic_DNA"/>
</dbReference>
<keyword evidence="2" id="KW-1003">Cell membrane</keyword>
<evidence type="ECO:0000256" key="5">
    <source>
        <dbReference type="ARBA" id="ARBA00022741"/>
    </source>
</evidence>
<protein>
    <submittedName>
        <fullName evidence="13">Type VII secretion protein EccC</fullName>
    </submittedName>
</protein>
<dbReference type="PROSITE" id="PS50901">
    <property type="entry name" value="FTSK"/>
    <property type="match status" value="3"/>
</dbReference>
<evidence type="ECO:0000313" key="13">
    <source>
        <dbReference type="EMBL" id="GGK11704.1"/>
    </source>
</evidence>
<sequence length="1312" mass="139288">MGPTVVRRQPRRPAPEIPTGPLALDPPPEIPREAGGRWQQVLTALPMLGGTAAMAMMFGRDGGAYAYVVGGIFGLSSLAMLATSWTGGSSPRRAELMQARRDYLRHLAGVRRQVRRAAHRQRVGQLYRHPDPARLWSTVDSHRLWERRRGDGDFGVVRVAVGPQALATPLVAPATRPPEDLEPMTAGALRRFLDTHAVVPDLPVAVALRGFARVYVRQEAAAPADTAVALVRGVLLQLVTFHAPEDLLLAVCAGPRRRAEWEWVKWLPHAGHPRRADALGPVRLVAATAPALEALLGDLVAQRPRFAPGQPPAEGPHLVVLVDGGDLDGAAHLAAEGGLAGVTLLDLDRPPPTRRDRGALALTLAADGALRTAAADGETVVGRADRVSRAEAEALARRLAGRRLAAPAAAGGEPLAADLGLAELLRLGDPDALDVAREWAQRPPRELLRVPIGVGADGTGVELDIKESAQDGMGPHGLLVGATGSGKSELLRTLVLALAVRHSSEVLNFVLVDFKGGATFASLDRLPHTAAVITNLADELPLVDRMVDALNGELVRRQELLRRSGNHSSVRDYARARAGGEPLAPLPTLFLVCDEFSELLSAKPDFIDLFVQIGRVGRSLGVHLLLASQRLEEGRLRGLDTHLSYRIGLRTFSPLESRAVLGVPDAYTLPRSPGHGYLRFGTEPLVRFRAAYASGPYARPRPPGADGGGGPRPREFTTHLVPAAEPAAAPAAPVDPRADSLLDILVDRLAGQGPPAHQVWLPPLAAAPTLDEILGPPTPYGDRGLTVGNPQLHGALQVPVAVVDRPYEQRRDLLWLALDGAAGHVAVVGAPQSGKTHALRALVCGLALTHTPAEAQVYCLDFGGGGLGAVRELPHVGGVAGRRDAAAVRRTVGELATLLAERERRFAAAGIGSMRDFRARRPADDPYGDVFLVVDGWATVRAEFDDLEPVITDLATRGLSYGVHVAASATRWLDFRPGIRDLFGSRVELRLGEPGDSAVSRRAAADVPARAPGRGLTAEGRHLLTVRPEVAGHDGPAGLARAVRAHWPGPAAPPVRLLPAVVPYGELDVTAGPGLTLPVGVAEADLRPVGVDFAASPHLLVFGDTESGKSSFLRALATTVTRRCTPEEARLVLVDYRRSLLGAVASAHLIGYGSAAAPTAELIESVAGYMRRRLPGPDVTPAQLRDRSWWTGPECFVLVDDYDLVVAGPANPLLPLLEFLPQARDIGLHLVLARRTGGAARALYEPVVQRLRELSSPGLLLSGDREEGPLVGAVRATPQPPGRGWLVTRQHGPRLVQIGHLPPGDCPASTAR</sequence>
<dbReference type="NCBIfam" id="TIGR03925">
    <property type="entry name" value="T7SS_EccC_b"/>
    <property type="match status" value="1"/>
</dbReference>
<dbReference type="InterPro" id="IPR027417">
    <property type="entry name" value="P-loop_NTPase"/>
</dbReference>
<evidence type="ECO:0000256" key="8">
    <source>
        <dbReference type="ARBA" id="ARBA00023136"/>
    </source>
</evidence>